<protein>
    <submittedName>
        <fullName evidence="1">Uncharacterized protein</fullName>
    </submittedName>
</protein>
<sequence length="633" mass="71820">MTAIATLYKWFSDLKKPNGAQFKALIDSFWHKSEKIPMEKIEGLGRIIEGTASAQQLQNHLTDTHAHKGLFDGKVDKVEGKGLSSNDFTNDYKQQLDTLEDYDIELDESTTELKFKKGNNVVRRIPLMFLDDEGTKLVYNRTSKTLELRDKRDNLLTSIPVSHFVSNIPTDIVVQNGKIKLMSGSEIIGENTISYNDLADKPELNYLPLNGGTVTGDINFNGDFLLFKDKIQIHVRDNGNIVFGNKPFNDLVIGEFKGIQLWGQGNDRVVLAGGGVKDISDFATTQSVKSSIDEIQIGGRNFLRETANFTLKDEHYFLQPNYNGNAGFVNETFRGNKVIKLIHNWQGFQCKTELENRPTIISFWAKTTKPNINIYYIVGVSSVTFPDGDTLISDGQWHRYTIFGKNGIKLYNNGNQGFVEFYCTSGEHIEEVLVSSFKIEYGNKATDWSPAPEDLKCTFFKGRINVNNLNDEVNRETGVYSILNPGIGTYMLLSFKGEGSTSQLEIFKPNWHHETRLQVRNRIDDSRYSGDFKDLGWYSDVYRPGIIRYDWDATKEHQNNTVFVNQSGYIELNQLENLSSMSFRKVFSNGSVEFRCSGKQIIYTGDNQFNGKDGSTAVVSIYENKCYIDIRNI</sequence>
<evidence type="ECO:0000313" key="1">
    <source>
        <dbReference type="EMBL" id="DAD99686.1"/>
    </source>
</evidence>
<reference evidence="1" key="1">
    <citation type="journal article" date="2021" name="Proc. Natl. Acad. Sci. U.S.A.">
        <title>A Catalog of Tens of Thousands of Viruses from Human Metagenomes Reveals Hidden Associations with Chronic Diseases.</title>
        <authorList>
            <person name="Tisza M.J."/>
            <person name="Buck C.B."/>
        </authorList>
    </citation>
    <scope>NUCLEOTIDE SEQUENCE</scope>
    <source>
        <strain evidence="1">CtSXk8</strain>
    </source>
</reference>
<dbReference type="EMBL" id="BK015291">
    <property type="protein sequence ID" value="DAD99686.1"/>
    <property type="molecule type" value="Genomic_DNA"/>
</dbReference>
<name>A0A8S5NXZ9_9CAUD</name>
<accession>A0A8S5NXZ9</accession>
<organism evidence="1">
    <name type="scientific">Siphoviridae sp. ctSXk8</name>
    <dbReference type="NCBI Taxonomy" id="2825511"/>
    <lineage>
        <taxon>Viruses</taxon>
        <taxon>Duplodnaviria</taxon>
        <taxon>Heunggongvirae</taxon>
        <taxon>Uroviricota</taxon>
        <taxon>Caudoviricetes</taxon>
    </lineage>
</organism>
<proteinExistence type="predicted"/>